<reference evidence="2 3" key="1">
    <citation type="submission" date="2024-09" db="EMBL/GenBank/DDBJ databases">
        <title>Chromosome-scale assembly of Riccia sorocarpa.</title>
        <authorList>
            <person name="Paukszto L."/>
        </authorList>
    </citation>
    <scope>NUCLEOTIDE SEQUENCE [LARGE SCALE GENOMIC DNA]</scope>
    <source>
        <strain evidence="2">LP-2024</strain>
        <tissue evidence="2">Aerial parts of the thallus</tissue>
    </source>
</reference>
<dbReference type="PANTHER" id="PTHR19446">
    <property type="entry name" value="REVERSE TRANSCRIPTASES"/>
    <property type="match status" value="1"/>
</dbReference>
<name>A0ABD3HWX0_9MARC</name>
<protein>
    <recommendedName>
        <fullName evidence="1">Reverse transcriptase domain-containing protein</fullName>
    </recommendedName>
</protein>
<proteinExistence type="predicted"/>
<dbReference type="Pfam" id="PF00078">
    <property type="entry name" value="RVT_1"/>
    <property type="match status" value="1"/>
</dbReference>
<evidence type="ECO:0000313" key="3">
    <source>
        <dbReference type="Proteomes" id="UP001633002"/>
    </source>
</evidence>
<keyword evidence="3" id="KW-1185">Reference proteome</keyword>
<gene>
    <name evidence="2" type="ORF">R1sor_008433</name>
</gene>
<dbReference type="InterPro" id="IPR000477">
    <property type="entry name" value="RT_dom"/>
</dbReference>
<feature type="domain" description="Reverse transcriptase" evidence="1">
    <location>
        <begin position="121"/>
        <end position="231"/>
    </location>
</feature>
<dbReference type="AlphaFoldDB" id="A0ABD3HWX0"/>
<evidence type="ECO:0000259" key="1">
    <source>
        <dbReference type="Pfam" id="PF00078"/>
    </source>
</evidence>
<sequence>MLPWGRAPGIDGFGYDALRELWWLIGEDYSSTMQSCWISGSFPTSMLEGVIKLIPKELRPVTLHHWRPIALLTAHYKLLDKVIAVRFALILPKIVPPQQQGFIKGEGCPRGLTHGAVAKVQVNNSLTPDFLIERGVRQGCPLAPLLFALASVPFILIIQSAANAGAIQTVQLPGDLTLDVTALADDTAIFLALHEPTFQEFFQLLGRFQSSSGAKVNLIKSKIMLLGRYSPPSPLSGCTKSLFRLWVSLRPVGILEFLWLTRLGHRMLGLMLYLQSLVAYIHYMTVIFHLRGGGAVLLRFLVQSKLSFALSLVLIRNSQQKTIRQLLRSLLWGLTNERTHKIPLVAWDQLGVFATTVYGDTPP</sequence>
<organism evidence="2 3">
    <name type="scientific">Riccia sorocarpa</name>
    <dbReference type="NCBI Taxonomy" id="122646"/>
    <lineage>
        <taxon>Eukaryota</taxon>
        <taxon>Viridiplantae</taxon>
        <taxon>Streptophyta</taxon>
        <taxon>Embryophyta</taxon>
        <taxon>Marchantiophyta</taxon>
        <taxon>Marchantiopsida</taxon>
        <taxon>Marchantiidae</taxon>
        <taxon>Marchantiales</taxon>
        <taxon>Ricciaceae</taxon>
        <taxon>Riccia</taxon>
    </lineage>
</organism>
<evidence type="ECO:0000313" key="2">
    <source>
        <dbReference type="EMBL" id="KAL3694782.1"/>
    </source>
</evidence>
<dbReference type="Proteomes" id="UP001633002">
    <property type="component" value="Unassembled WGS sequence"/>
</dbReference>
<accession>A0ABD3HWX0</accession>
<dbReference type="EMBL" id="JBJQOH010000003">
    <property type="protein sequence ID" value="KAL3694782.1"/>
    <property type="molecule type" value="Genomic_DNA"/>
</dbReference>
<comment type="caution">
    <text evidence="2">The sequence shown here is derived from an EMBL/GenBank/DDBJ whole genome shotgun (WGS) entry which is preliminary data.</text>
</comment>